<name>A0A6H5HEA0_9HEMI</name>
<evidence type="ECO:0000313" key="2">
    <source>
        <dbReference type="Proteomes" id="UP000479000"/>
    </source>
</evidence>
<dbReference type="AlphaFoldDB" id="A0A6H5HEA0"/>
<protein>
    <submittedName>
        <fullName evidence="1">Uncharacterized protein</fullName>
    </submittedName>
</protein>
<reference evidence="1 2" key="1">
    <citation type="submission" date="2020-02" db="EMBL/GenBank/DDBJ databases">
        <authorList>
            <person name="Ferguson B K."/>
        </authorList>
    </citation>
    <scope>NUCLEOTIDE SEQUENCE [LARGE SCALE GENOMIC DNA]</scope>
</reference>
<accession>A0A6H5HEA0</accession>
<dbReference type="Proteomes" id="UP000479000">
    <property type="component" value="Unassembled WGS sequence"/>
</dbReference>
<sequence>MRKHPLSNMMWYPDGQCRSNVVANYIVKSAFHFLPAYILDGISWLSGKKP</sequence>
<evidence type="ECO:0000313" key="1">
    <source>
        <dbReference type="EMBL" id="CAB0015349.1"/>
    </source>
</evidence>
<feature type="non-terminal residue" evidence="1">
    <location>
        <position position="50"/>
    </location>
</feature>
<organism evidence="1 2">
    <name type="scientific">Nesidiocoris tenuis</name>
    <dbReference type="NCBI Taxonomy" id="355587"/>
    <lineage>
        <taxon>Eukaryota</taxon>
        <taxon>Metazoa</taxon>
        <taxon>Ecdysozoa</taxon>
        <taxon>Arthropoda</taxon>
        <taxon>Hexapoda</taxon>
        <taxon>Insecta</taxon>
        <taxon>Pterygota</taxon>
        <taxon>Neoptera</taxon>
        <taxon>Paraneoptera</taxon>
        <taxon>Hemiptera</taxon>
        <taxon>Heteroptera</taxon>
        <taxon>Panheteroptera</taxon>
        <taxon>Cimicomorpha</taxon>
        <taxon>Miridae</taxon>
        <taxon>Dicyphina</taxon>
        <taxon>Nesidiocoris</taxon>
    </lineage>
</organism>
<dbReference type="EMBL" id="CADCXU010028931">
    <property type="protein sequence ID" value="CAB0015349.1"/>
    <property type="molecule type" value="Genomic_DNA"/>
</dbReference>
<keyword evidence="2" id="KW-1185">Reference proteome</keyword>
<dbReference type="OrthoDB" id="429813at2759"/>
<proteinExistence type="predicted"/>
<gene>
    <name evidence="1" type="ORF">NTEN_LOCUS19689</name>
</gene>